<dbReference type="PANTHER" id="PTHR45947:SF3">
    <property type="entry name" value="SULFOQUINOVOSYL TRANSFERASE SQD2"/>
    <property type="match status" value="1"/>
</dbReference>
<evidence type="ECO:0000313" key="4">
    <source>
        <dbReference type="Proteomes" id="UP000317835"/>
    </source>
</evidence>
<feature type="domain" description="Glycosyltransferase subfamily 4-like N-terminal" evidence="2">
    <location>
        <begin position="15"/>
        <end position="182"/>
    </location>
</feature>
<feature type="domain" description="Glycosyl transferase family 1" evidence="1">
    <location>
        <begin position="195"/>
        <end position="362"/>
    </location>
</feature>
<dbReference type="CDD" id="cd03801">
    <property type="entry name" value="GT4_PimA-like"/>
    <property type="match status" value="1"/>
</dbReference>
<evidence type="ECO:0000313" key="3">
    <source>
        <dbReference type="EMBL" id="QDV39711.1"/>
    </source>
</evidence>
<dbReference type="Gene3D" id="3.40.50.2000">
    <property type="entry name" value="Glycogen Phosphorylase B"/>
    <property type="match status" value="2"/>
</dbReference>
<dbReference type="RefSeq" id="WP_197447237.1">
    <property type="nucleotide sequence ID" value="NZ_CP036431.1"/>
</dbReference>
<evidence type="ECO:0000259" key="2">
    <source>
        <dbReference type="Pfam" id="PF13439"/>
    </source>
</evidence>
<gene>
    <name evidence="3" type="primary">pimB_1</name>
    <name evidence="3" type="ORF">ElP_76840</name>
</gene>
<reference evidence="3 4" key="1">
    <citation type="submission" date="2019-02" db="EMBL/GenBank/DDBJ databases">
        <title>Deep-cultivation of Planctomycetes and their phenomic and genomic characterization uncovers novel biology.</title>
        <authorList>
            <person name="Wiegand S."/>
            <person name="Jogler M."/>
            <person name="Boedeker C."/>
            <person name="Pinto D."/>
            <person name="Vollmers J."/>
            <person name="Rivas-Marin E."/>
            <person name="Kohn T."/>
            <person name="Peeters S.H."/>
            <person name="Heuer A."/>
            <person name="Rast P."/>
            <person name="Oberbeckmann S."/>
            <person name="Bunk B."/>
            <person name="Jeske O."/>
            <person name="Meyerdierks A."/>
            <person name="Storesund J.E."/>
            <person name="Kallscheuer N."/>
            <person name="Luecker S."/>
            <person name="Lage O.M."/>
            <person name="Pohl T."/>
            <person name="Merkel B.J."/>
            <person name="Hornburger P."/>
            <person name="Mueller R.-W."/>
            <person name="Bruemmer F."/>
            <person name="Labrenz M."/>
            <person name="Spormann A.M."/>
            <person name="Op den Camp H."/>
            <person name="Overmann J."/>
            <person name="Amann R."/>
            <person name="Jetten M.S.M."/>
            <person name="Mascher T."/>
            <person name="Medema M.H."/>
            <person name="Devos D.P."/>
            <person name="Kaster A.-K."/>
            <person name="Ovreas L."/>
            <person name="Rohde M."/>
            <person name="Galperin M.Y."/>
            <person name="Jogler C."/>
        </authorList>
    </citation>
    <scope>NUCLEOTIDE SEQUENCE [LARGE SCALE GENOMIC DNA]</scope>
    <source>
        <strain evidence="3 4">ElP</strain>
        <plasmid evidence="4">pelp_5</plasmid>
    </source>
</reference>
<keyword evidence="3" id="KW-0614">Plasmid</keyword>
<dbReference type="InterPro" id="IPR001296">
    <property type="entry name" value="Glyco_trans_1"/>
</dbReference>
<keyword evidence="3" id="KW-0808">Transferase</keyword>
<geneLocation type="plasmid" evidence="4">
    <name>pelp_5</name>
</geneLocation>
<dbReference type="PANTHER" id="PTHR45947">
    <property type="entry name" value="SULFOQUINOVOSYL TRANSFERASE SQD2"/>
    <property type="match status" value="1"/>
</dbReference>
<proteinExistence type="predicted"/>
<dbReference type="GO" id="GO:0016758">
    <property type="term" value="F:hexosyltransferase activity"/>
    <property type="evidence" value="ECO:0007669"/>
    <property type="project" value="TreeGrafter"/>
</dbReference>
<dbReference type="KEGG" id="tpla:ElP_76840"/>
<evidence type="ECO:0000259" key="1">
    <source>
        <dbReference type="Pfam" id="PF00534"/>
    </source>
</evidence>
<dbReference type="InterPro" id="IPR050194">
    <property type="entry name" value="Glycosyltransferase_grp1"/>
</dbReference>
<name>A0A518HFT7_9BACT</name>
<dbReference type="SUPFAM" id="SSF53756">
    <property type="entry name" value="UDP-Glycosyltransferase/glycogen phosphorylase"/>
    <property type="match status" value="1"/>
</dbReference>
<protein>
    <submittedName>
        <fullName evidence="3">GDP-mannose-dependent alpha-(1-6)-phosphatidylinositol monomannoside mannosyltransferase</fullName>
    </submittedName>
</protein>
<dbReference type="EMBL" id="CP036431">
    <property type="protein sequence ID" value="QDV39711.1"/>
    <property type="molecule type" value="Genomic_DNA"/>
</dbReference>
<dbReference type="Proteomes" id="UP000317835">
    <property type="component" value="Plasmid pElP_5"/>
</dbReference>
<accession>A0A518HFT7</accession>
<dbReference type="Pfam" id="PF00534">
    <property type="entry name" value="Glycos_transf_1"/>
    <property type="match status" value="1"/>
</dbReference>
<organism evidence="3 4">
    <name type="scientific">Tautonia plasticadhaerens</name>
    <dbReference type="NCBI Taxonomy" id="2527974"/>
    <lineage>
        <taxon>Bacteria</taxon>
        <taxon>Pseudomonadati</taxon>
        <taxon>Planctomycetota</taxon>
        <taxon>Planctomycetia</taxon>
        <taxon>Isosphaerales</taxon>
        <taxon>Isosphaeraceae</taxon>
        <taxon>Tautonia</taxon>
    </lineage>
</organism>
<dbReference type="Pfam" id="PF13439">
    <property type="entry name" value="Glyco_transf_4"/>
    <property type="match status" value="1"/>
</dbReference>
<dbReference type="AlphaFoldDB" id="A0A518HFT7"/>
<sequence>MTTLLISEIFPPRHGGSGRWFWEIYRRLPRADFLIAAGEDPQQESYDRAHDLRIVRMPLTLQQWGIASLCGLQGYTRAILRLRRLAAEHHVTAIHSGRCLPEGIMALALRHSVGIPYACYVHGEDVNTATLSREHHWLARRVLGGAHLVIANSRNTERILRQEWGLPVDRVRVLHPGVDTDRFVPAPRDAAVRARLGWGDRPVILTVGRLQQRKGHDRMIEAVGKVRRTIPDVLYSVVGGGEERDRLGELTACAGLAGHVQFLGELADEDLIRCYQQCDMFTLPNRQVGKDIEGFGMVLLEAQACGKPVIAGNSGGTAETMKIPETGWVVAADDPAELAESIINILSDRGRMARMGLAARAWVSGQFSWDELAPRAGSIFREMVRCRSQDTCFHEHEVDV</sequence>
<keyword evidence="3" id="KW-0328">Glycosyltransferase</keyword>
<keyword evidence="4" id="KW-1185">Reference proteome</keyword>
<dbReference type="InterPro" id="IPR028098">
    <property type="entry name" value="Glyco_trans_4-like_N"/>
</dbReference>